<comment type="caution">
    <text evidence="1">The sequence shown here is derived from an EMBL/GenBank/DDBJ whole genome shotgun (WGS) entry which is preliminary data.</text>
</comment>
<dbReference type="Proteomes" id="UP001165960">
    <property type="component" value="Unassembled WGS sequence"/>
</dbReference>
<gene>
    <name evidence="1" type="ORF">DSO57_1025494</name>
</gene>
<protein>
    <submittedName>
        <fullName evidence="1">Uncharacterized protein</fullName>
    </submittedName>
</protein>
<name>A0ACC2TQL8_9FUNG</name>
<organism evidence="1 2">
    <name type="scientific">Entomophthora muscae</name>
    <dbReference type="NCBI Taxonomy" id="34485"/>
    <lineage>
        <taxon>Eukaryota</taxon>
        <taxon>Fungi</taxon>
        <taxon>Fungi incertae sedis</taxon>
        <taxon>Zoopagomycota</taxon>
        <taxon>Entomophthoromycotina</taxon>
        <taxon>Entomophthoromycetes</taxon>
        <taxon>Entomophthorales</taxon>
        <taxon>Entomophthoraceae</taxon>
        <taxon>Entomophthora</taxon>
    </lineage>
</organism>
<reference evidence="1" key="1">
    <citation type="submission" date="2022-04" db="EMBL/GenBank/DDBJ databases">
        <title>Genome of the entomopathogenic fungus Entomophthora muscae.</title>
        <authorList>
            <person name="Elya C."/>
            <person name="Lovett B.R."/>
            <person name="Lee E."/>
            <person name="Macias A.M."/>
            <person name="Hajek A.E."/>
            <person name="De Bivort B.L."/>
            <person name="Kasson M.T."/>
            <person name="De Fine Licht H.H."/>
            <person name="Stajich J.E."/>
        </authorList>
    </citation>
    <scope>NUCLEOTIDE SEQUENCE</scope>
    <source>
        <strain evidence="1">Berkeley</strain>
    </source>
</reference>
<accession>A0ACC2TQL8</accession>
<evidence type="ECO:0000313" key="2">
    <source>
        <dbReference type="Proteomes" id="UP001165960"/>
    </source>
</evidence>
<proteinExistence type="predicted"/>
<dbReference type="EMBL" id="QTSX02002273">
    <property type="protein sequence ID" value="KAJ9076517.1"/>
    <property type="molecule type" value="Genomic_DNA"/>
</dbReference>
<keyword evidence="2" id="KW-1185">Reference proteome</keyword>
<evidence type="ECO:0000313" key="1">
    <source>
        <dbReference type="EMBL" id="KAJ9076517.1"/>
    </source>
</evidence>
<sequence>MKSIVSLLILATSASEITLKEALENAQETPLGSFLTVDVLSGPTLEDEPLGCNDGWCLLDDSLPMETIKGNCVQAFLQVSYTHKTNYTILAALNDMESKKKAGYNGINLRVSSYTTKFPEYISNWPLKETKPVVTASFPAYTELMALGSDLTSKVFDGIDFMMVELTPTDTPAKSDSAKVTWVVESDTVANKVHPLVAPNTLLVKHVHTIQGETFSTNVCPSERPLN</sequence>